<dbReference type="Proteomes" id="UP000278792">
    <property type="component" value="Unassembled WGS sequence"/>
</dbReference>
<dbReference type="PANTHER" id="PTHR30015:SF7">
    <property type="entry name" value="TYPE IV METHYL-DIRECTED RESTRICTION ENZYME ECOKMRR"/>
    <property type="match status" value="1"/>
</dbReference>
<reference evidence="2 3" key="1">
    <citation type="submission" date="2018-11" db="EMBL/GenBank/DDBJ databases">
        <title>Vibrio ponticus strain CAIM 1751 pathogenic for the snapper Lutjanus guttatus.</title>
        <authorList>
            <person name="Soto-Rodriguez S."/>
            <person name="Lozano-Olvera R."/>
            <person name="Gomez-Gil B."/>
        </authorList>
    </citation>
    <scope>NUCLEOTIDE SEQUENCE [LARGE SCALE GENOMIC DNA]</scope>
    <source>
        <strain evidence="2 3">CAIM 1751</strain>
    </source>
</reference>
<evidence type="ECO:0000313" key="3">
    <source>
        <dbReference type="Proteomes" id="UP000278792"/>
    </source>
</evidence>
<dbReference type="InterPro" id="IPR011335">
    <property type="entry name" value="Restrct_endonuc-II-like"/>
</dbReference>
<keyword evidence="2" id="KW-0378">Hydrolase</keyword>
<evidence type="ECO:0000313" key="2">
    <source>
        <dbReference type="EMBL" id="ROV56882.1"/>
    </source>
</evidence>
<dbReference type="InterPro" id="IPR007560">
    <property type="entry name" value="Restrct_endonuc_IV_Mrr"/>
</dbReference>
<dbReference type="GO" id="GO:0009307">
    <property type="term" value="P:DNA restriction-modification system"/>
    <property type="evidence" value="ECO:0007669"/>
    <property type="project" value="InterPro"/>
</dbReference>
<dbReference type="SUPFAM" id="SSF52980">
    <property type="entry name" value="Restriction endonuclease-like"/>
    <property type="match status" value="1"/>
</dbReference>
<gene>
    <name evidence="2" type="ORF">EGH82_23265</name>
</gene>
<dbReference type="InterPro" id="IPR011856">
    <property type="entry name" value="tRNA_endonuc-like_dom_sf"/>
</dbReference>
<dbReference type="GO" id="GO:0015666">
    <property type="term" value="F:restriction endodeoxyribonuclease activity"/>
    <property type="evidence" value="ECO:0007669"/>
    <property type="project" value="TreeGrafter"/>
</dbReference>
<dbReference type="PANTHER" id="PTHR30015">
    <property type="entry name" value="MRR RESTRICTION SYSTEM PROTEIN"/>
    <property type="match status" value="1"/>
</dbReference>
<dbReference type="InterPro" id="IPR052906">
    <property type="entry name" value="Type_IV_Methyl-Rstrct_Enzyme"/>
</dbReference>
<keyword evidence="2" id="KW-0255">Endonuclease</keyword>
<comment type="caution">
    <text evidence="2">The sequence shown here is derived from an EMBL/GenBank/DDBJ whole genome shotgun (WGS) entry which is preliminary data.</text>
</comment>
<dbReference type="RefSeq" id="WP_123783903.1">
    <property type="nucleotide sequence ID" value="NZ_RKIK01000166.1"/>
</dbReference>
<protein>
    <submittedName>
        <fullName evidence="2">Restriction endonuclease</fullName>
    </submittedName>
</protein>
<dbReference type="EMBL" id="RKIK01000166">
    <property type="protein sequence ID" value="ROV56882.1"/>
    <property type="molecule type" value="Genomic_DNA"/>
</dbReference>
<organism evidence="2 3">
    <name type="scientific">Vibrio ponticus</name>
    <dbReference type="NCBI Taxonomy" id="265668"/>
    <lineage>
        <taxon>Bacteria</taxon>
        <taxon>Pseudomonadati</taxon>
        <taxon>Pseudomonadota</taxon>
        <taxon>Gammaproteobacteria</taxon>
        <taxon>Vibrionales</taxon>
        <taxon>Vibrionaceae</taxon>
        <taxon>Vibrio</taxon>
    </lineage>
</organism>
<sequence>MKKIYRERFKNPDNDPRGAYILTDVTAPFDRPKLRYSWGGKLPPDGRCWRFSQEKAIQLEKDGMLSFSSTGMPRLKRFLADLEQATEPSKNAIDRKRVQIIVRSAMKGIAEELARNPKVISCIEWRDLERVIREVFEGLGFETELTRSGKDGGYDLKISYKENNESLTYLVEVKHWKNSGKKVGDSVISSFIDVVVTEPNVHSGLILSSSGFTKSVVRGRVEIEKSSVKLGSEQKIISLCRSYVEANEGIWTPNQTLSETLLCNTF</sequence>
<dbReference type="Pfam" id="PF04471">
    <property type="entry name" value="Mrr_cat"/>
    <property type="match status" value="1"/>
</dbReference>
<dbReference type="AlphaFoldDB" id="A0A3N3DQY0"/>
<dbReference type="GO" id="GO:0003677">
    <property type="term" value="F:DNA binding"/>
    <property type="evidence" value="ECO:0007669"/>
    <property type="project" value="InterPro"/>
</dbReference>
<feature type="domain" description="Restriction endonuclease type IV Mrr" evidence="1">
    <location>
        <begin position="123"/>
        <end position="240"/>
    </location>
</feature>
<keyword evidence="2" id="KW-0540">Nuclease</keyword>
<proteinExistence type="predicted"/>
<evidence type="ECO:0000259" key="1">
    <source>
        <dbReference type="Pfam" id="PF04471"/>
    </source>
</evidence>
<name>A0A3N3DQY0_9VIBR</name>
<accession>A0A3N3DQY0</accession>
<dbReference type="Gene3D" id="3.40.1350.10">
    <property type="match status" value="1"/>
</dbReference>